<sequence length="261" mass="29231">MAASFVVKWARLSSEFCPPLVGHVATGPEGDGGMTLTPIKRIDHKKLYKETSGTRLTQNLEPAKGVSLLPYTGHNSRLRATTGKFFEKPKIAQYYFARPGNRPRDLLPGSRTCEHSNNKAVEPDFLLCRGCVYKHTNSHTHDGQTRNNNLWITQRVAPCGNRTRYPLRGSQLPSHRANRAVINHYVVHQHSTEIKNSSALFVIYSGSPFIHISMARRLLEFLITSLGFNLDKIAGPKVDKEMKIISVSNQGTHILALFSKE</sequence>
<dbReference type="AlphaFoldDB" id="A0A2H1WS80"/>
<protein>
    <submittedName>
        <fullName evidence="1">SFRICE_033916</fullName>
    </submittedName>
</protein>
<organism evidence="1">
    <name type="scientific">Spodoptera frugiperda</name>
    <name type="common">Fall armyworm</name>
    <dbReference type="NCBI Taxonomy" id="7108"/>
    <lineage>
        <taxon>Eukaryota</taxon>
        <taxon>Metazoa</taxon>
        <taxon>Ecdysozoa</taxon>
        <taxon>Arthropoda</taxon>
        <taxon>Hexapoda</taxon>
        <taxon>Insecta</taxon>
        <taxon>Pterygota</taxon>
        <taxon>Neoptera</taxon>
        <taxon>Endopterygota</taxon>
        <taxon>Lepidoptera</taxon>
        <taxon>Glossata</taxon>
        <taxon>Ditrysia</taxon>
        <taxon>Noctuoidea</taxon>
        <taxon>Noctuidae</taxon>
        <taxon>Amphipyrinae</taxon>
        <taxon>Spodoptera</taxon>
    </lineage>
</organism>
<gene>
    <name evidence="1" type="ORF">SFRICE_033916</name>
</gene>
<evidence type="ECO:0000313" key="1">
    <source>
        <dbReference type="EMBL" id="SOQ55898.1"/>
    </source>
</evidence>
<accession>A0A2H1WS80</accession>
<name>A0A2H1WS80_SPOFR</name>
<dbReference type="EMBL" id="ODYU01010648">
    <property type="protein sequence ID" value="SOQ55898.1"/>
    <property type="molecule type" value="Genomic_DNA"/>
</dbReference>
<reference evidence="1" key="1">
    <citation type="submission" date="2016-07" db="EMBL/GenBank/DDBJ databases">
        <authorList>
            <person name="Bretaudeau A."/>
        </authorList>
    </citation>
    <scope>NUCLEOTIDE SEQUENCE</scope>
    <source>
        <strain evidence="1">Rice</strain>
        <tissue evidence="1">Whole body</tissue>
    </source>
</reference>
<proteinExistence type="predicted"/>